<dbReference type="InterPro" id="IPR053162">
    <property type="entry name" value="DnaD"/>
</dbReference>
<evidence type="ECO:0000313" key="3">
    <source>
        <dbReference type="EMBL" id="GIO28291.1"/>
    </source>
</evidence>
<dbReference type="PANTHER" id="PTHR37293">
    <property type="entry name" value="PHAGE REPLICATION PROTEIN-RELATED"/>
    <property type="match status" value="1"/>
</dbReference>
<gene>
    <name evidence="3" type="ORF">J43TS3_29020</name>
</gene>
<dbReference type="RefSeq" id="WP_212921744.1">
    <property type="nucleotide sequence ID" value="NZ_BORP01000006.1"/>
</dbReference>
<comment type="caution">
    <text evidence="3">The sequence shown here is derived from an EMBL/GenBank/DDBJ whole genome shotgun (WGS) entry which is preliminary data.</text>
</comment>
<feature type="domain" description="DnaB/C C-terminal" evidence="2">
    <location>
        <begin position="175"/>
        <end position="242"/>
    </location>
</feature>
<accession>A0A919X9Z4</accession>
<dbReference type="EMBL" id="BORP01000006">
    <property type="protein sequence ID" value="GIO28291.1"/>
    <property type="molecule type" value="Genomic_DNA"/>
</dbReference>
<name>A0A919X9Z4_9BACI</name>
<sequence length="300" mass="35283">MNYIKEINAFYDLMEREPLSASAVNLWHTLMHINNKAGWIEEFTVPATVLKLKGGLTDSSFKRARKELEERGLVKCRSNGRNAAPTYKMKRLYKMNCAVFGEKTAIEEIDGKQKADYTKNQQTGYHFNRLTNVQPNQQWNPQIDRQTNLLNKQKEIKQNERKRNEKVEVSDAIVFYQENFGVVSPFLAEELLSWIYEYGDDFVMEAMKRALERGKFTFGYVKGILKSWVKQGIESVETLKAKEIAMNNARRSNSHYHNAQNQEVVPDWFLERKRKKRIHKENVSEEDIVQMEEILKKYKN</sequence>
<organism evidence="3 4">
    <name type="scientific">Ornithinibacillus bavariensis</name>
    <dbReference type="NCBI Taxonomy" id="545502"/>
    <lineage>
        <taxon>Bacteria</taxon>
        <taxon>Bacillati</taxon>
        <taxon>Bacillota</taxon>
        <taxon>Bacilli</taxon>
        <taxon>Bacillales</taxon>
        <taxon>Bacillaceae</taxon>
        <taxon>Ornithinibacillus</taxon>
    </lineage>
</organism>
<dbReference type="InterPro" id="IPR006343">
    <property type="entry name" value="DnaB/C_C"/>
</dbReference>
<protein>
    <submittedName>
        <fullName evidence="3">DNA damage-inducible protein DnaD</fullName>
    </submittedName>
</protein>
<evidence type="ECO:0000259" key="2">
    <source>
        <dbReference type="Pfam" id="PF07261"/>
    </source>
</evidence>
<dbReference type="Gene3D" id="1.10.10.630">
    <property type="entry name" value="DnaD domain-like"/>
    <property type="match status" value="1"/>
</dbReference>
<dbReference type="NCBIfam" id="TIGR01446">
    <property type="entry name" value="DnaD_dom"/>
    <property type="match status" value="1"/>
</dbReference>
<dbReference type="SUPFAM" id="SSF158499">
    <property type="entry name" value="DnaD domain-like"/>
    <property type="match status" value="1"/>
</dbReference>
<evidence type="ECO:0000256" key="1">
    <source>
        <dbReference type="ARBA" id="ARBA00093462"/>
    </source>
</evidence>
<comment type="similarity">
    <text evidence="1">Belongs to the DnaB/DnaD family.</text>
</comment>
<dbReference type="InterPro" id="IPR034829">
    <property type="entry name" value="DnaD-like_sf"/>
</dbReference>
<dbReference type="Proteomes" id="UP000676917">
    <property type="component" value="Unassembled WGS sequence"/>
</dbReference>
<dbReference type="Pfam" id="PF07261">
    <property type="entry name" value="DnaB_2"/>
    <property type="match status" value="1"/>
</dbReference>
<reference evidence="3" key="1">
    <citation type="submission" date="2021-03" db="EMBL/GenBank/DDBJ databases">
        <title>Antimicrobial resistance genes in bacteria isolated from Japanese honey, and their potential for conferring macrolide and lincosamide resistance in the American foulbrood pathogen Paenibacillus larvae.</title>
        <authorList>
            <person name="Okamoto M."/>
            <person name="Kumagai M."/>
            <person name="Kanamori H."/>
            <person name="Takamatsu D."/>
        </authorList>
    </citation>
    <scope>NUCLEOTIDE SEQUENCE</scope>
    <source>
        <strain evidence="3">J43TS3</strain>
    </source>
</reference>
<keyword evidence="4" id="KW-1185">Reference proteome</keyword>
<dbReference type="AlphaFoldDB" id="A0A919X9Z4"/>
<proteinExistence type="inferred from homology"/>
<evidence type="ECO:0000313" key="4">
    <source>
        <dbReference type="Proteomes" id="UP000676917"/>
    </source>
</evidence>
<dbReference type="PANTHER" id="PTHR37293:SF5">
    <property type="entry name" value="DNA REPLICATION PROTEIN"/>
    <property type="match status" value="1"/>
</dbReference>